<dbReference type="Proteomes" id="UP000178776">
    <property type="component" value="Chromosome"/>
</dbReference>
<gene>
    <name evidence="2" type="ORF">BKX93_09560</name>
</gene>
<dbReference type="InterPro" id="IPR044992">
    <property type="entry name" value="ChyE-like"/>
</dbReference>
<protein>
    <submittedName>
        <fullName evidence="2">Glutamine amidotransferase</fullName>
    </submittedName>
</protein>
<keyword evidence="2" id="KW-0808">Transferase</keyword>
<proteinExistence type="predicted"/>
<dbReference type="SUPFAM" id="SSF52317">
    <property type="entry name" value="Class I glutamine amidotransferase-like"/>
    <property type="match status" value="1"/>
</dbReference>
<dbReference type="AlphaFoldDB" id="A0A1D9LG05"/>
<name>A0A1D9LG05_9NEIS</name>
<dbReference type="Gene3D" id="3.40.50.880">
    <property type="match status" value="1"/>
</dbReference>
<evidence type="ECO:0000313" key="3">
    <source>
        <dbReference type="Proteomes" id="UP000178776"/>
    </source>
</evidence>
<dbReference type="InterPro" id="IPR029062">
    <property type="entry name" value="Class_I_gatase-like"/>
</dbReference>
<feature type="domain" description="Glutamine amidotransferase" evidence="1">
    <location>
        <begin position="18"/>
        <end position="181"/>
    </location>
</feature>
<evidence type="ECO:0000313" key="2">
    <source>
        <dbReference type="EMBL" id="AOZ50219.1"/>
    </source>
</evidence>
<organism evidence="2 3">
    <name type="scientific">Chromobacterium vaccinii</name>
    <dbReference type="NCBI Taxonomy" id="1108595"/>
    <lineage>
        <taxon>Bacteria</taxon>
        <taxon>Pseudomonadati</taxon>
        <taxon>Pseudomonadota</taxon>
        <taxon>Betaproteobacteria</taxon>
        <taxon>Neisseriales</taxon>
        <taxon>Chromobacteriaceae</taxon>
        <taxon>Chromobacterium</taxon>
    </lineage>
</organism>
<dbReference type="STRING" id="1108595.BKX93_09560"/>
<dbReference type="GO" id="GO:0005829">
    <property type="term" value="C:cytosol"/>
    <property type="evidence" value="ECO:0007669"/>
    <property type="project" value="TreeGrafter"/>
</dbReference>
<dbReference type="NCBIfam" id="NF005458">
    <property type="entry name" value="PRK07053.1"/>
    <property type="match status" value="1"/>
</dbReference>
<dbReference type="CDD" id="cd01741">
    <property type="entry name" value="GATase1_1"/>
    <property type="match status" value="1"/>
</dbReference>
<dbReference type="Pfam" id="PF00117">
    <property type="entry name" value="GATase"/>
    <property type="match status" value="1"/>
</dbReference>
<evidence type="ECO:0000259" key="1">
    <source>
        <dbReference type="Pfam" id="PF00117"/>
    </source>
</evidence>
<dbReference type="InterPro" id="IPR017926">
    <property type="entry name" value="GATASE"/>
</dbReference>
<dbReference type="GeneID" id="68841461"/>
<dbReference type="PANTHER" id="PTHR42695">
    <property type="entry name" value="GLUTAMINE AMIDOTRANSFERASE YLR126C-RELATED"/>
    <property type="match status" value="1"/>
</dbReference>
<accession>A0A1D9LG05</accession>
<reference evidence="2 3" key="1">
    <citation type="submission" date="2016-10" db="EMBL/GenBank/DDBJ databases">
        <title>Chromobacterium muskegensis sp. nov., an insecticidal bacterium isolated from Sphagnum bogs.</title>
        <authorList>
            <person name="Sparks M.E."/>
            <person name="Blackburn M.B."/>
            <person name="Gundersen-Rindal D.E."/>
            <person name="Mitchell A."/>
            <person name="Farrar R."/>
            <person name="Kuhar D."/>
        </authorList>
    </citation>
    <scope>NUCLEOTIDE SEQUENCE [LARGE SCALE GENOMIC DNA]</scope>
    <source>
        <strain evidence="2 3">21-1</strain>
    </source>
</reference>
<dbReference type="KEGG" id="cvc:BKX93_09560"/>
<dbReference type="RefSeq" id="WP_046155533.1">
    <property type="nucleotide sequence ID" value="NZ_CP017707.1"/>
</dbReference>
<dbReference type="PROSITE" id="PS51273">
    <property type="entry name" value="GATASE_TYPE_1"/>
    <property type="match status" value="1"/>
</dbReference>
<sequence>MKTAIAIRHVAFEDLGSLRRQLEMRGYRIEYREAGVDRLDSPALEQADLLVVLGGPIGVGDDDLYPFLQQERLLLEQRLRRRRPTLGICLGAQLMASALGARVAPMGHKEIGYASLRLTDAGRASPLAPLADAPVLHWHGDQFAIPDGAQCLAGSELCPHQAFAVEDYALGLQFHPEVEPAQLERWLIGHSGELAAAGIDPRELREQNRRHGEALPALAAQMLSRWLSGVSI</sequence>
<dbReference type="PANTHER" id="PTHR42695:SF5">
    <property type="entry name" value="GLUTAMINE AMIDOTRANSFERASE YLR126C-RELATED"/>
    <property type="match status" value="1"/>
</dbReference>
<dbReference type="EMBL" id="CP017707">
    <property type="protein sequence ID" value="AOZ50219.1"/>
    <property type="molecule type" value="Genomic_DNA"/>
</dbReference>
<keyword evidence="2" id="KW-0315">Glutamine amidotransferase</keyword>
<dbReference type="GO" id="GO:0016740">
    <property type="term" value="F:transferase activity"/>
    <property type="evidence" value="ECO:0007669"/>
    <property type="project" value="UniProtKB-KW"/>
</dbReference>